<dbReference type="GO" id="GO:0006281">
    <property type="term" value="P:DNA repair"/>
    <property type="evidence" value="ECO:0007669"/>
    <property type="project" value="UniProtKB-KW"/>
</dbReference>
<name>A0AAV4EVR6_9GAST</name>
<dbReference type="GO" id="GO:0005634">
    <property type="term" value="C:nucleus"/>
    <property type="evidence" value="ECO:0007669"/>
    <property type="project" value="UniProtKB-SubCell"/>
</dbReference>
<evidence type="ECO:0000256" key="7">
    <source>
        <dbReference type="ARBA" id="ARBA00023125"/>
    </source>
</evidence>
<organism evidence="13 14">
    <name type="scientific">Elysia marginata</name>
    <dbReference type="NCBI Taxonomy" id="1093978"/>
    <lineage>
        <taxon>Eukaryota</taxon>
        <taxon>Metazoa</taxon>
        <taxon>Spiralia</taxon>
        <taxon>Lophotrochozoa</taxon>
        <taxon>Mollusca</taxon>
        <taxon>Gastropoda</taxon>
        <taxon>Heterobranchia</taxon>
        <taxon>Euthyneura</taxon>
        <taxon>Panpulmonata</taxon>
        <taxon>Sacoglossa</taxon>
        <taxon>Placobranchoidea</taxon>
        <taxon>Plakobranchidae</taxon>
        <taxon>Elysia</taxon>
    </lineage>
</organism>
<feature type="compositionally biased region" description="Polar residues" evidence="12">
    <location>
        <begin position="643"/>
        <end position="656"/>
    </location>
</feature>
<keyword evidence="7" id="KW-0238">DNA-binding</keyword>
<dbReference type="Gene3D" id="1.10.486.10">
    <property type="entry name" value="PCRA, domain 4"/>
    <property type="match status" value="1"/>
</dbReference>
<evidence type="ECO:0000256" key="12">
    <source>
        <dbReference type="SAM" id="MobiDB-lite"/>
    </source>
</evidence>
<dbReference type="AlphaFoldDB" id="A0AAV4EVR6"/>
<evidence type="ECO:0000256" key="1">
    <source>
        <dbReference type="ARBA" id="ARBA00004123"/>
    </source>
</evidence>
<evidence type="ECO:0000256" key="9">
    <source>
        <dbReference type="ARBA" id="ARBA00023242"/>
    </source>
</evidence>
<sequence>MIQSVSQHLQFPMTAFIVKQCRRFSLLYNERTTILSNSDEMQLIQYCLACTKQKNKEDFEASPAETLDIADGIKNIEIKLIETHLQNFKALKAQETQNAQKDVGLLNSKESAPEDSNKSNLQVNTDLVEMKKQDEGNDAVLNDVYQLYVSHKETNNQLSILDCYVRFVKEITNDKSNLHVFMKSCKDMEIAAKDDSFVPIQTKVFDLIKDHNPCFFLDTKRDMEQMEDNPIKSNSQLTGSPEHLKTPSRVKFVNSCNSPVCSPMQSSTPKTPVTPAQKKQVQKAFVYNLFRCYIHLLVNSRSQLALTRVFNIPDRGLDHAAFTHLKHEAMSAGLSMYQYLSSFIMRIRLGGQGYAPSTSTPLMSYVKGLGCLLDFTQKLQTVVEEISDIRSACQRVVNIIKNNLIQCKSGKFKRSRVEPCASEIQASLSNIINAETAAVSSPSRTPGAEGTLIGRRCLQILQSFLDQAAVLPPSETDEKLLQDLSFSTQTPTRIPCLLSQFRSPCMLETVEEITETKGSRKQSLKAKKKVSCFVSSALYLEEDDQPILTQNTLTSIEILPSKTLVDPKASDSQEGRRKNVSAFALSTVTNDKVNQAKGTRKRKAAAAGQENAESGVILSDAAASDIHQSAAKEKQLADFEGNTPKSSKKTAGQSNVKTKKVGKSCRKRLLPQVKGQSKITGFFRL</sequence>
<evidence type="ECO:0000256" key="4">
    <source>
        <dbReference type="ARBA" id="ARBA00014320"/>
    </source>
</evidence>
<evidence type="ECO:0000256" key="3">
    <source>
        <dbReference type="ARBA" id="ARBA00009135"/>
    </source>
</evidence>
<reference evidence="13 14" key="1">
    <citation type="journal article" date="2021" name="Elife">
        <title>Chloroplast acquisition without the gene transfer in kleptoplastic sea slugs, Plakobranchus ocellatus.</title>
        <authorList>
            <person name="Maeda T."/>
            <person name="Takahashi S."/>
            <person name="Yoshida T."/>
            <person name="Shimamura S."/>
            <person name="Takaki Y."/>
            <person name="Nagai Y."/>
            <person name="Toyoda A."/>
            <person name="Suzuki Y."/>
            <person name="Arimoto A."/>
            <person name="Ishii H."/>
            <person name="Satoh N."/>
            <person name="Nishiyama T."/>
            <person name="Hasebe M."/>
            <person name="Maruyama T."/>
            <person name="Minagawa J."/>
            <person name="Obokata J."/>
            <person name="Shigenobu S."/>
        </authorList>
    </citation>
    <scope>NUCLEOTIDE SEQUENCE [LARGE SCALE GENOMIC DNA]</scope>
</reference>
<keyword evidence="5" id="KW-0963">Cytoplasm</keyword>
<evidence type="ECO:0000256" key="6">
    <source>
        <dbReference type="ARBA" id="ARBA00022763"/>
    </source>
</evidence>
<protein>
    <recommendedName>
        <fullName evidence="4">PCNA-interacting partner</fullName>
    </recommendedName>
    <alternativeName>
        <fullName evidence="10">PARP-1 binding protein</fullName>
    </alternativeName>
    <alternativeName>
        <fullName evidence="11">PARP1-binding protein</fullName>
    </alternativeName>
</protein>
<proteinExistence type="inferred from homology"/>
<evidence type="ECO:0000313" key="14">
    <source>
        <dbReference type="Proteomes" id="UP000762676"/>
    </source>
</evidence>
<dbReference type="GO" id="GO:0005737">
    <property type="term" value="C:cytoplasm"/>
    <property type="evidence" value="ECO:0007669"/>
    <property type="project" value="UniProtKB-SubCell"/>
</dbReference>
<evidence type="ECO:0000256" key="11">
    <source>
        <dbReference type="ARBA" id="ARBA00032731"/>
    </source>
</evidence>
<comment type="subcellular location">
    <subcellularLocation>
        <location evidence="2">Cytoplasm</location>
    </subcellularLocation>
    <subcellularLocation>
        <location evidence="1">Nucleus</location>
    </subcellularLocation>
</comment>
<keyword evidence="9" id="KW-0539">Nucleus</keyword>
<dbReference type="Proteomes" id="UP000762676">
    <property type="component" value="Unassembled WGS sequence"/>
</dbReference>
<keyword evidence="8" id="KW-0234">DNA repair</keyword>
<dbReference type="EMBL" id="BMAT01011025">
    <property type="protein sequence ID" value="GFR65128.1"/>
    <property type="molecule type" value="Genomic_DNA"/>
</dbReference>
<dbReference type="PANTHER" id="PTHR32121">
    <property type="entry name" value="PCNA-INTERACTING PARTNER"/>
    <property type="match status" value="1"/>
</dbReference>
<evidence type="ECO:0000256" key="10">
    <source>
        <dbReference type="ARBA" id="ARBA00031632"/>
    </source>
</evidence>
<dbReference type="InterPro" id="IPR038932">
    <property type="entry name" value="PARPBP"/>
</dbReference>
<accession>A0AAV4EVR6</accession>
<dbReference type="GO" id="GO:0000785">
    <property type="term" value="C:chromatin"/>
    <property type="evidence" value="ECO:0007669"/>
    <property type="project" value="TreeGrafter"/>
</dbReference>
<dbReference type="PANTHER" id="PTHR32121:SF0">
    <property type="entry name" value="PCNA-INTERACTING PARTNER"/>
    <property type="match status" value="1"/>
</dbReference>
<gene>
    <name evidence="13" type="ORF">ElyMa_005522300</name>
</gene>
<dbReference type="GO" id="GO:0003677">
    <property type="term" value="F:DNA binding"/>
    <property type="evidence" value="ECO:0007669"/>
    <property type="project" value="UniProtKB-KW"/>
</dbReference>
<evidence type="ECO:0000256" key="5">
    <source>
        <dbReference type="ARBA" id="ARBA00022490"/>
    </source>
</evidence>
<feature type="region of interest" description="Disordered" evidence="12">
    <location>
        <begin position="633"/>
        <end position="664"/>
    </location>
</feature>
<comment type="similarity">
    <text evidence="3">Belongs to the PARI family.</text>
</comment>
<evidence type="ECO:0000256" key="2">
    <source>
        <dbReference type="ARBA" id="ARBA00004496"/>
    </source>
</evidence>
<keyword evidence="6" id="KW-0227">DNA damage</keyword>
<dbReference type="GO" id="GO:2000042">
    <property type="term" value="P:negative regulation of double-strand break repair via homologous recombination"/>
    <property type="evidence" value="ECO:0007669"/>
    <property type="project" value="InterPro"/>
</dbReference>
<evidence type="ECO:0000256" key="8">
    <source>
        <dbReference type="ARBA" id="ARBA00023204"/>
    </source>
</evidence>
<comment type="caution">
    <text evidence="13">The sequence shown here is derived from an EMBL/GenBank/DDBJ whole genome shotgun (WGS) entry which is preliminary data.</text>
</comment>
<evidence type="ECO:0000313" key="13">
    <source>
        <dbReference type="EMBL" id="GFR65128.1"/>
    </source>
</evidence>
<keyword evidence="14" id="KW-1185">Reference proteome</keyword>